<dbReference type="GO" id="GO:0022857">
    <property type="term" value="F:transmembrane transporter activity"/>
    <property type="evidence" value="ECO:0007669"/>
    <property type="project" value="InterPro"/>
</dbReference>
<proteinExistence type="inferred from homology"/>
<dbReference type="GO" id="GO:0005886">
    <property type="term" value="C:plasma membrane"/>
    <property type="evidence" value="ECO:0007669"/>
    <property type="project" value="UniProtKB-SubCell"/>
</dbReference>
<comment type="similarity">
    <text evidence="2 7">Belongs to the ExbD/TolR family.</text>
</comment>
<reference evidence="9 10" key="1">
    <citation type="submission" date="2016-10" db="EMBL/GenBank/DDBJ databases">
        <authorList>
            <person name="de Groot N.N."/>
        </authorList>
    </citation>
    <scope>NUCLEOTIDE SEQUENCE [LARGE SCALE GENOMIC DNA]</scope>
    <source>
        <strain evidence="9 10">CGMCC 1.7059</strain>
    </source>
</reference>
<dbReference type="GO" id="GO:0015031">
    <property type="term" value="P:protein transport"/>
    <property type="evidence" value="ECO:0007669"/>
    <property type="project" value="UniProtKB-KW"/>
</dbReference>
<dbReference type="STRING" id="488533.SAMN04487960_103279"/>
<evidence type="ECO:0000313" key="9">
    <source>
        <dbReference type="EMBL" id="SDW61480.1"/>
    </source>
</evidence>
<dbReference type="InterPro" id="IPR003400">
    <property type="entry name" value="ExbD"/>
</dbReference>
<protein>
    <submittedName>
        <fullName evidence="9">Biopolymer transport protein ExbD</fullName>
    </submittedName>
</protein>
<evidence type="ECO:0000256" key="3">
    <source>
        <dbReference type="ARBA" id="ARBA00022475"/>
    </source>
</evidence>
<dbReference type="AlphaFoldDB" id="A0A1H2UZL4"/>
<sequence length="165" mass="18741">MKSSRRAKRMQRHYRRMHRPGGLNLVSLMDIFTILVFFLMVNSSDVKVLRTNSDVPLPSSSAEHQARDTLTVVVTGQAILVNGREVARLPVTDVDTATIKGLAEELSYLRDRHQSIPQAGLEVTILAGKDTEYRLLRRIMQTCVDQEFRQVRLAVESQQRDVDHG</sequence>
<keyword evidence="7" id="KW-0813">Transport</keyword>
<keyword evidence="6 8" id="KW-0472">Membrane</keyword>
<feature type="transmembrane region" description="Helical" evidence="8">
    <location>
        <begin position="21"/>
        <end position="41"/>
    </location>
</feature>
<evidence type="ECO:0000256" key="6">
    <source>
        <dbReference type="ARBA" id="ARBA00023136"/>
    </source>
</evidence>
<dbReference type="EMBL" id="FNNE01000003">
    <property type="protein sequence ID" value="SDW61480.1"/>
    <property type="molecule type" value="Genomic_DNA"/>
</dbReference>
<keyword evidence="10" id="KW-1185">Reference proteome</keyword>
<dbReference type="OrthoDB" id="5294637at2"/>
<evidence type="ECO:0000256" key="2">
    <source>
        <dbReference type="ARBA" id="ARBA00005811"/>
    </source>
</evidence>
<evidence type="ECO:0000256" key="1">
    <source>
        <dbReference type="ARBA" id="ARBA00004162"/>
    </source>
</evidence>
<comment type="subcellular location">
    <subcellularLocation>
        <location evidence="1">Cell membrane</location>
        <topology evidence="1">Single-pass membrane protein</topology>
    </subcellularLocation>
    <subcellularLocation>
        <location evidence="7">Cell membrane</location>
        <topology evidence="7">Single-pass type II membrane protein</topology>
    </subcellularLocation>
</comment>
<dbReference type="RefSeq" id="WP_091812098.1">
    <property type="nucleotide sequence ID" value="NZ_FNNE01000003.1"/>
</dbReference>
<evidence type="ECO:0000256" key="5">
    <source>
        <dbReference type="ARBA" id="ARBA00022989"/>
    </source>
</evidence>
<evidence type="ECO:0000256" key="4">
    <source>
        <dbReference type="ARBA" id="ARBA00022692"/>
    </source>
</evidence>
<name>A0A1H2UZL4_9GAMM</name>
<evidence type="ECO:0000313" key="10">
    <source>
        <dbReference type="Proteomes" id="UP000199675"/>
    </source>
</evidence>
<evidence type="ECO:0000256" key="7">
    <source>
        <dbReference type="RuleBase" id="RU003879"/>
    </source>
</evidence>
<organism evidence="9 10">
    <name type="scientific">Marinobacter mobilis</name>
    <dbReference type="NCBI Taxonomy" id="488533"/>
    <lineage>
        <taxon>Bacteria</taxon>
        <taxon>Pseudomonadati</taxon>
        <taxon>Pseudomonadota</taxon>
        <taxon>Gammaproteobacteria</taxon>
        <taxon>Pseudomonadales</taxon>
        <taxon>Marinobacteraceae</taxon>
        <taxon>Marinobacter</taxon>
    </lineage>
</organism>
<keyword evidence="5 8" id="KW-1133">Transmembrane helix</keyword>
<keyword evidence="3" id="KW-1003">Cell membrane</keyword>
<keyword evidence="4 7" id="KW-0812">Transmembrane</keyword>
<gene>
    <name evidence="9" type="ORF">SAMN04487960_103279</name>
</gene>
<evidence type="ECO:0000256" key="8">
    <source>
        <dbReference type="SAM" id="Phobius"/>
    </source>
</evidence>
<dbReference type="Proteomes" id="UP000199675">
    <property type="component" value="Unassembled WGS sequence"/>
</dbReference>
<dbReference type="Pfam" id="PF02472">
    <property type="entry name" value="ExbD"/>
    <property type="match status" value="1"/>
</dbReference>
<accession>A0A1H2UZL4</accession>
<keyword evidence="7" id="KW-0653">Protein transport</keyword>